<dbReference type="RefSeq" id="WP_310175592.1">
    <property type="nucleotide sequence ID" value="NZ_BAABHE010000002.1"/>
</dbReference>
<evidence type="ECO:0000313" key="3">
    <source>
        <dbReference type="EMBL" id="MDR7348417.1"/>
    </source>
</evidence>
<comment type="caution">
    <text evidence="3">The sequence shown here is derived from an EMBL/GenBank/DDBJ whole genome shotgun (WGS) entry which is preliminary data.</text>
</comment>
<dbReference type="PANTHER" id="PTHR30575:SF3">
    <property type="entry name" value="PEPTIDASE M20 DIMERISATION DOMAIN-CONTAINING PROTEIN"/>
    <property type="match status" value="1"/>
</dbReference>
<organism evidence="3 4">
    <name type="scientific">Enteractinococcus fodinae</name>
    <dbReference type="NCBI Taxonomy" id="684663"/>
    <lineage>
        <taxon>Bacteria</taxon>
        <taxon>Bacillati</taxon>
        <taxon>Actinomycetota</taxon>
        <taxon>Actinomycetes</taxon>
        <taxon>Micrococcales</taxon>
        <taxon>Micrococcaceae</taxon>
    </lineage>
</organism>
<name>A0ABU2B491_9MICC</name>
<dbReference type="InterPro" id="IPR011650">
    <property type="entry name" value="Peptidase_M20_dimer"/>
</dbReference>
<dbReference type="PANTHER" id="PTHR30575">
    <property type="entry name" value="PEPTIDASE M20"/>
    <property type="match status" value="1"/>
</dbReference>
<proteinExistence type="inferred from homology"/>
<dbReference type="EMBL" id="JAVDYJ010000001">
    <property type="protein sequence ID" value="MDR7348417.1"/>
    <property type="molecule type" value="Genomic_DNA"/>
</dbReference>
<dbReference type="NCBIfam" id="TIGR01891">
    <property type="entry name" value="amidohydrolases"/>
    <property type="match status" value="1"/>
</dbReference>
<gene>
    <name evidence="3" type="ORF">J2S62_002674</name>
</gene>
<keyword evidence="4" id="KW-1185">Reference proteome</keyword>
<protein>
    <recommendedName>
        <fullName evidence="1">Peptidase M20 domain-containing protein 2</fullName>
    </recommendedName>
</protein>
<dbReference type="Pfam" id="PF07687">
    <property type="entry name" value="M20_dimer"/>
    <property type="match status" value="1"/>
</dbReference>
<reference evidence="3 4" key="1">
    <citation type="submission" date="2023-07" db="EMBL/GenBank/DDBJ databases">
        <title>Sequencing the genomes of 1000 actinobacteria strains.</title>
        <authorList>
            <person name="Klenk H.-P."/>
        </authorList>
    </citation>
    <scope>NUCLEOTIDE SEQUENCE [LARGE SCALE GENOMIC DNA]</scope>
    <source>
        <strain evidence="3 4">DSM 22966</strain>
    </source>
</reference>
<evidence type="ECO:0000313" key="4">
    <source>
        <dbReference type="Proteomes" id="UP001183794"/>
    </source>
</evidence>
<dbReference type="CDD" id="cd05672">
    <property type="entry name" value="M20_ACY1L2-like"/>
    <property type="match status" value="1"/>
</dbReference>
<dbReference type="Gene3D" id="3.30.70.360">
    <property type="match status" value="1"/>
</dbReference>
<dbReference type="SUPFAM" id="SSF53187">
    <property type="entry name" value="Zn-dependent exopeptidases"/>
    <property type="match status" value="1"/>
</dbReference>
<accession>A0ABU2B491</accession>
<dbReference type="Proteomes" id="UP001183794">
    <property type="component" value="Unassembled WGS sequence"/>
</dbReference>
<dbReference type="InterPro" id="IPR017144">
    <property type="entry name" value="Xaa-Arg_dipeptidase"/>
</dbReference>
<comment type="similarity">
    <text evidence="1">Belongs to the peptidase M20A family.</text>
</comment>
<evidence type="ECO:0000256" key="1">
    <source>
        <dbReference type="PIRNR" id="PIRNR037226"/>
    </source>
</evidence>
<dbReference type="InterPro" id="IPR052030">
    <property type="entry name" value="Peptidase_M20/M20A_hydrolases"/>
</dbReference>
<evidence type="ECO:0000259" key="2">
    <source>
        <dbReference type="Pfam" id="PF07687"/>
    </source>
</evidence>
<dbReference type="InterPro" id="IPR017439">
    <property type="entry name" value="Amidohydrolase"/>
</dbReference>
<dbReference type="PIRSF" id="PIRSF037226">
    <property type="entry name" value="Amidohydrolase_ACY1L2_prd"/>
    <property type="match status" value="1"/>
</dbReference>
<dbReference type="SUPFAM" id="SSF55031">
    <property type="entry name" value="Bacterial exopeptidase dimerisation domain"/>
    <property type="match status" value="1"/>
</dbReference>
<feature type="domain" description="Peptidase M20 dimerisation" evidence="2">
    <location>
        <begin position="181"/>
        <end position="258"/>
    </location>
</feature>
<dbReference type="InterPro" id="IPR036264">
    <property type="entry name" value="Bact_exopeptidase_dim_dom"/>
</dbReference>
<dbReference type="Gene3D" id="3.40.630.10">
    <property type="entry name" value="Zn peptidases"/>
    <property type="match status" value="1"/>
</dbReference>
<dbReference type="Pfam" id="PF01546">
    <property type="entry name" value="Peptidase_M20"/>
    <property type="match status" value="1"/>
</dbReference>
<sequence length="401" mass="42031">MTDTPIPAILDSLSGYVDGVLPELVDLAMNIHANPEIRFEEYHAAKVLTEALETDGFAVERGVGGLETAFVGRWSTSTATPESTTIAVFCEYDALEGIGHACGHNLIAACGLGAGQLVKQWLQENHDVPANLMVIGSPGEEGGAGKVPLIEANVLDGVDIAIMVHPSSYNAVVGASMARIALDIKFTGRASHAAGAPELGRNALDASVLALNAIGLLRQQTPDGVRIHGIVTDGGEAPNIIPEHTALRVFLRSGDQENLISDILPRVRACFEGAAIATGCEVEIQENTPRYESVMQNRVLAGLAQDAYEALGRDLVVPAGPRGSTDMGNVSQRVPAMHPMMRLADGSPHTREFADDAAGPAAEGLIRDGALMLAATAVAAFADRDIVERAHAAFEAGETAR</sequence>
<dbReference type="InterPro" id="IPR002933">
    <property type="entry name" value="Peptidase_M20"/>
</dbReference>